<dbReference type="Proteomes" id="UP000253495">
    <property type="component" value="Unassembled WGS sequence"/>
</dbReference>
<evidence type="ECO:0000313" key="2">
    <source>
        <dbReference type="EMBL" id="RCW43231.1"/>
    </source>
</evidence>
<keyword evidence="3" id="KW-1185">Reference proteome</keyword>
<keyword evidence="1" id="KW-0472">Membrane</keyword>
<feature type="transmembrane region" description="Helical" evidence="1">
    <location>
        <begin position="30"/>
        <end position="48"/>
    </location>
</feature>
<organism evidence="2 3">
    <name type="scientific">Halopolyspora algeriensis</name>
    <dbReference type="NCBI Taxonomy" id="1500506"/>
    <lineage>
        <taxon>Bacteria</taxon>
        <taxon>Bacillati</taxon>
        <taxon>Actinomycetota</taxon>
        <taxon>Actinomycetes</taxon>
        <taxon>Actinomycetes incertae sedis</taxon>
        <taxon>Halopolyspora</taxon>
    </lineage>
</organism>
<proteinExistence type="predicted"/>
<keyword evidence="1" id="KW-0812">Transmembrane</keyword>
<reference evidence="2 3" key="1">
    <citation type="submission" date="2018-07" db="EMBL/GenBank/DDBJ databases">
        <title>Genomic Encyclopedia of Type Strains, Phase III (KMG-III): the genomes of soil and plant-associated and newly described type strains.</title>
        <authorList>
            <person name="Whitman W."/>
        </authorList>
    </citation>
    <scope>NUCLEOTIDE SEQUENCE [LARGE SCALE GENOMIC DNA]</scope>
    <source>
        <strain evidence="2 3">CECT 8575</strain>
    </source>
</reference>
<sequence length="49" mass="5096">MQDYLPILLLALAGFLIGGVYVTWKTAKLLAALLGIAAVVALAGGILWL</sequence>
<evidence type="ECO:0000313" key="3">
    <source>
        <dbReference type="Proteomes" id="UP000253495"/>
    </source>
</evidence>
<dbReference type="AlphaFoldDB" id="A0A368VND8"/>
<feature type="transmembrane region" description="Helical" evidence="1">
    <location>
        <begin position="7"/>
        <end position="24"/>
    </location>
</feature>
<gene>
    <name evidence="2" type="ORF">DFQ14_107120</name>
</gene>
<dbReference type="RefSeq" id="WP_170206315.1">
    <property type="nucleotide sequence ID" value="NZ_QPJC01000007.1"/>
</dbReference>
<accession>A0A368VND8</accession>
<name>A0A368VND8_9ACTN</name>
<protein>
    <submittedName>
        <fullName evidence="2">Uncharacterized protein</fullName>
    </submittedName>
</protein>
<comment type="caution">
    <text evidence="2">The sequence shown here is derived from an EMBL/GenBank/DDBJ whole genome shotgun (WGS) entry which is preliminary data.</text>
</comment>
<evidence type="ECO:0000256" key="1">
    <source>
        <dbReference type="SAM" id="Phobius"/>
    </source>
</evidence>
<keyword evidence="1" id="KW-1133">Transmembrane helix</keyword>
<dbReference type="EMBL" id="QPJC01000007">
    <property type="protein sequence ID" value="RCW43231.1"/>
    <property type="molecule type" value="Genomic_DNA"/>
</dbReference>